<evidence type="ECO:0000313" key="3">
    <source>
        <dbReference type="Proteomes" id="UP001228049"/>
    </source>
</evidence>
<dbReference type="Proteomes" id="UP001228049">
    <property type="component" value="Unassembled WGS sequence"/>
</dbReference>
<protein>
    <submittedName>
        <fullName evidence="2">Sugar transporter ERD6-like 12</fullName>
    </submittedName>
</protein>
<gene>
    <name evidence="2" type="ORF">KUDE01_025659</name>
</gene>
<reference evidence="2" key="1">
    <citation type="submission" date="2023-04" db="EMBL/GenBank/DDBJ databases">
        <title>Chromosome-level genome of Chaenocephalus aceratus.</title>
        <authorList>
            <person name="Park H."/>
        </authorList>
    </citation>
    <scope>NUCLEOTIDE SEQUENCE</scope>
    <source>
        <strain evidence="2">DE</strain>
        <tissue evidence="2">Muscle</tissue>
    </source>
</reference>
<sequence length="286" mass="31343">MAGTAPRSSVAPVFSRTLSRSRVKPEIYTTVDGKVIVEDELLNFLAVKIKTLSQDEIVLLAANTFDSEWIEASKKVLFELCPTTQRNVSHKGTHKDVNNIKSCHKVMNECGENTPRFVSHYLDELPPVTFTNMDVSSLLGRMEELCAEVCSMKHAMQLQADVSEDFRAITVAIDRRVCALECSTDLTRGLDGSDEAAVVGARLDGNALGAAAGASALNVERATTMDSPSGLTFLPGSPKWSHVVKKGRRHDSEKAADKPRLRTVAPERKNKSGNVRATSKWSRLSW</sequence>
<keyword evidence="2" id="KW-0813">Transport</keyword>
<keyword evidence="3" id="KW-1185">Reference proteome</keyword>
<feature type="compositionally biased region" description="Polar residues" evidence="1">
    <location>
        <begin position="272"/>
        <end position="286"/>
    </location>
</feature>
<evidence type="ECO:0000313" key="2">
    <source>
        <dbReference type="EMBL" id="KAK1880130.1"/>
    </source>
</evidence>
<organism evidence="2 3">
    <name type="scientific">Dissostichus eleginoides</name>
    <name type="common">Patagonian toothfish</name>
    <name type="synonym">Dissostichus amissus</name>
    <dbReference type="NCBI Taxonomy" id="100907"/>
    <lineage>
        <taxon>Eukaryota</taxon>
        <taxon>Metazoa</taxon>
        <taxon>Chordata</taxon>
        <taxon>Craniata</taxon>
        <taxon>Vertebrata</taxon>
        <taxon>Euteleostomi</taxon>
        <taxon>Actinopterygii</taxon>
        <taxon>Neopterygii</taxon>
        <taxon>Teleostei</taxon>
        <taxon>Neoteleostei</taxon>
        <taxon>Acanthomorphata</taxon>
        <taxon>Eupercaria</taxon>
        <taxon>Perciformes</taxon>
        <taxon>Notothenioidei</taxon>
        <taxon>Nototheniidae</taxon>
        <taxon>Dissostichus</taxon>
    </lineage>
</organism>
<evidence type="ECO:0000256" key="1">
    <source>
        <dbReference type="SAM" id="MobiDB-lite"/>
    </source>
</evidence>
<keyword evidence="2" id="KW-0762">Sugar transport</keyword>
<dbReference type="EMBL" id="JASDAP010000025">
    <property type="protein sequence ID" value="KAK1880130.1"/>
    <property type="molecule type" value="Genomic_DNA"/>
</dbReference>
<dbReference type="AlphaFoldDB" id="A0AAD9EZM9"/>
<name>A0AAD9EZM9_DISEL</name>
<comment type="caution">
    <text evidence="2">The sequence shown here is derived from an EMBL/GenBank/DDBJ whole genome shotgun (WGS) entry which is preliminary data.</text>
</comment>
<feature type="region of interest" description="Disordered" evidence="1">
    <location>
        <begin position="247"/>
        <end position="286"/>
    </location>
</feature>
<accession>A0AAD9EZM9</accession>
<feature type="compositionally biased region" description="Basic and acidic residues" evidence="1">
    <location>
        <begin position="250"/>
        <end position="270"/>
    </location>
</feature>
<proteinExistence type="predicted"/>